<dbReference type="EMBL" id="PQXF01000012">
    <property type="protein sequence ID" value="PXF60768.1"/>
    <property type="molecule type" value="Genomic_DNA"/>
</dbReference>
<protein>
    <submittedName>
        <fullName evidence="1">Uncharacterized protein</fullName>
    </submittedName>
</protein>
<dbReference type="Proteomes" id="UP000248329">
    <property type="component" value="Unassembled WGS sequence"/>
</dbReference>
<evidence type="ECO:0000313" key="2">
    <source>
        <dbReference type="Proteomes" id="UP000248329"/>
    </source>
</evidence>
<evidence type="ECO:0000313" key="1">
    <source>
        <dbReference type="EMBL" id="PXF60768.1"/>
    </source>
</evidence>
<accession>A0AC61L3A4</accession>
<gene>
    <name evidence="1" type="ORF">C4B59_08065</name>
</gene>
<sequence>MAIHTVFLKSPHSVLSPDVRWFPADETLVESSCDKLPPPRVHVLRKKFKVVDIFGNYTMKIVEMSV</sequence>
<reference evidence="1" key="1">
    <citation type="submission" date="2018-01" db="EMBL/GenBank/DDBJ databases">
        <authorList>
            <person name="Krukenberg V."/>
        </authorList>
    </citation>
    <scope>NUCLEOTIDE SEQUENCE</scope>
    <source>
        <strain evidence="1">E20ANME2</strain>
    </source>
</reference>
<comment type="caution">
    <text evidence="1">The sequence shown here is derived from an EMBL/GenBank/DDBJ whole genome shotgun (WGS) entry which is preliminary data.</text>
</comment>
<name>A0AC61L3A4_9EURY</name>
<proteinExistence type="predicted"/>
<organism evidence="1 2">
    <name type="scientific">Candidatus Methanogaster sp</name>
    <dbReference type="NCBI Taxonomy" id="3386292"/>
    <lineage>
        <taxon>Archaea</taxon>
        <taxon>Methanobacteriati</taxon>
        <taxon>Methanobacteriota</taxon>
        <taxon>Stenosarchaea group</taxon>
        <taxon>Methanomicrobia</taxon>
        <taxon>Methanosarcinales</taxon>
        <taxon>ANME-2 cluster</taxon>
        <taxon>Candidatus Methanogasteraceae</taxon>
        <taxon>Candidatus Methanogaster</taxon>
    </lineage>
</organism>